<protein>
    <submittedName>
        <fullName evidence="3">TniB family NTP-binding protein</fullName>
    </submittedName>
</protein>
<dbReference type="EMBL" id="JBBMFN010000083">
    <property type="protein sequence ID" value="MEQ2468198.1"/>
    <property type="molecule type" value="Genomic_DNA"/>
</dbReference>
<feature type="domain" description="ORC1/DEAH AAA+ ATPase" evidence="2">
    <location>
        <begin position="50"/>
        <end position="215"/>
    </location>
</feature>
<proteinExistence type="predicted"/>
<dbReference type="InterPro" id="IPR027417">
    <property type="entry name" value="P-loop_NTPase"/>
</dbReference>
<evidence type="ECO:0000313" key="4">
    <source>
        <dbReference type="Proteomes" id="UP001465426"/>
    </source>
</evidence>
<name>A0ABV1F480_9BACI</name>
<accession>A0ABV1F480</accession>
<dbReference type="SUPFAM" id="SSF52540">
    <property type="entry name" value="P-loop containing nucleoside triphosphate hydrolases"/>
    <property type="match status" value="1"/>
</dbReference>
<feature type="compositionally biased region" description="Basic and acidic residues" evidence="1">
    <location>
        <begin position="354"/>
        <end position="364"/>
    </location>
</feature>
<gene>
    <name evidence="3" type="ORF">WMO63_21300</name>
</gene>
<evidence type="ECO:0000313" key="3">
    <source>
        <dbReference type="EMBL" id="MEQ2468198.1"/>
    </source>
</evidence>
<reference evidence="3 4" key="1">
    <citation type="submission" date="2024-03" db="EMBL/GenBank/DDBJ databases">
        <title>Human intestinal bacterial collection.</title>
        <authorList>
            <person name="Pauvert C."/>
            <person name="Hitch T.C.A."/>
            <person name="Clavel T."/>
        </authorList>
    </citation>
    <scope>NUCLEOTIDE SEQUENCE [LARGE SCALE GENOMIC DNA]</scope>
    <source>
        <strain evidence="3 4">CLA-SR-H024</strain>
    </source>
</reference>
<organism evidence="3 4">
    <name type="scientific">Niallia hominis</name>
    <dbReference type="NCBI Taxonomy" id="3133173"/>
    <lineage>
        <taxon>Bacteria</taxon>
        <taxon>Bacillati</taxon>
        <taxon>Bacillota</taxon>
        <taxon>Bacilli</taxon>
        <taxon>Bacillales</taxon>
        <taxon>Bacillaceae</taxon>
        <taxon>Niallia</taxon>
    </lineage>
</organism>
<sequence length="404" mass="47000">MHETARMFDVDLLKKSKEERVKFFKEYTIQHPKFTKVKDEVIKEINSSDYNIIMVIGPSRIGKSRLVGELIFEYLKNMEEEIRLNPGIIPISGMELPNPDLSRFNWKDFYFRVLTALKDPLIDEKIDIENEIIRKEPKKYLKPFRKDTAPELRISIESAFRNRKTRAFLIDEAQHFFKVGGGSEALNVQFNSIKSLSNMTSSKFVMFGTYDLNQVINLDGQLTSRVKEVHFPRYDVRNREDAKFFKSVVYTLQKVIPVEEEPNFLDHTQYLYNFSIGCIGLLKQWLERALSDALSSSDKTITIEHLERNSLNQKKILTLAREAIKGESDFIEKEEDRIELQEILYGSVKKSGSQKKEDDKSTDKGKHKRSKPGQRNPHRDQVGTVREDESDFSEIAKENSIGEK</sequence>
<dbReference type="Pfam" id="PF13401">
    <property type="entry name" value="AAA_22"/>
    <property type="match status" value="1"/>
</dbReference>
<dbReference type="Gene3D" id="3.40.50.300">
    <property type="entry name" value="P-loop containing nucleotide triphosphate hydrolases"/>
    <property type="match status" value="1"/>
</dbReference>
<comment type="caution">
    <text evidence="3">The sequence shown here is derived from an EMBL/GenBank/DDBJ whole genome shotgun (WGS) entry which is preliminary data.</text>
</comment>
<dbReference type="Proteomes" id="UP001465426">
    <property type="component" value="Unassembled WGS sequence"/>
</dbReference>
<feature type="compositionally biased region" description="Basic and acidic residues" evidence="1">
    <location>
        <begin position="377"/>
        <end position="387"/>
    </location>
</feature>
<dbReference type="InterPro" id="IPR049945">
    <property type="entry name" value="AAA_22"/>
</dbReference>
<feature type="compositionally biased region" description="Basic and acidic residues" evidence="1">
    <location>
        <begin position="394"/>
        <end position="404"/>
    </location>
</feature>
<dbReference type="RefSeq" id="WP_284560937.1">
    <property type="nucleotide sequence ID" value="NZ_JBBMFN010000083.1"/>
</dbReference>
<evidence type="ECO:0000256" key="1">
    <source>
        <dbReference type="SAM" id="MobiDB-lite"/>
    </source>
</evidence>
<evidence type="ECO:0000259" key="2">
    <source>
        <dbReference type="Pfam" id="PF13401"/>
    </source>
</evidence>
<feature type="region of interest" description="Disordered" evidence="1">
    <location>
        <begin position="349"/>
        <end position="404"/>
    </location>
</feature>
<keyword evidence="4" id="KW-1185">Reference proteome</keyword>